<dbReference type="Pfam" id="PF22725">
    <property type="entry name" value="GFO_IDH_MocA_C3"/>
    <property type="match status" value="1"/>
</dbReference>
<gene>
    <name evidence="4" type="ORF">S03H2_01048</name>
</gene>
<organism evidence="4">
    <name type="scientific">marine sediment metagenome</name>
    <dbReference type="NCBI Taxonomy" id="412755"/>
    <lineage>
        <taxon>unclassified sequences</taxon>
        <taxon>metagenomes</taxon>
        <taxon>ecological metagenomes</taxon>
    </lineage>
</organism>
<feature type="domain" description="GFO/IDH/MocA-like oxidoreductase" evidence="3">
    <location>
        <begin position="140"/>
        <end position="275"/>
    </location>
</feature>
<dbReference type="InterPro" id="IPR050463">
    <property type="entry name" value="Gfo/Idh/MocA_oxidrdct_glycsds"/>
</dbReference>
<dbReference type="Pfam" id="PF01408">
    <property type="entry name" value="GFO_IDH_MocA"/>
    <property type="match status" value="1"/>
</dbReference>
<dbReference type="AlphaFoldDB" id="X1FBD9"/>
<evidence type="ECO:0008006" key="5">
    <source>
        <dbReference type="Google" id="ProtNLM"/>
    </source>
</evidence>
<dbReference type="Gene3D" id="3.30.360.10">
    <property type="entry name" value="Dihydrodipicolinate Reductase, domain 2"/>
    <property type="match status" value="1"/>
</dbReference>
<dbReference type="PANTHER" id="PTHR43818:SF11">
    <property type="entry name" value="BCDNA.GH03377"/>
    <property type="match status" value="1"/>
</dbReference>
<protein>
    <recommendedName>
        <fullName evidence="5">Gfo/Idh/MocA-like oxidoreductase N-terminal domain-containing protein</fullName>
    </recommendedName>
</protein>
<sequence>MASLGVGIIGCGGIGKVHILGYKSMSSYYDLGSNRIELVKVCTAHEETARKAQEQHQFKFSCTDYHKLLTAKDIDIIDCTAPNYLHHNIVIDAIEAGKHVYCEKPLAMNAREAEDIVKRASASNVKCQIAFNYRFVPAIMRARQLIGQDRLGKILTFRAAYLHSGYIDPGRPMSWRLRKSQAGGGALFDLGSHVLDLVRYLLGECEAVLANDYTLIKRRPIEKGAKQTEEVNVDDLSILQLRLKNGAIGTVEASRVSTGSVDELKIEIQGDKGAVRFNLMDPNWLYFYDVMDKNEPLEGELGFKRIETLQRYPDSDLHACARASVGWLRFHIASQYSFIRAILEDLTPEPSFEDGLAVQRIMEAAYLSSEEKKWIDLTR</sequence>
<dbReference type="InterPro" id="IPR036291">
    <property type="entry name" value="NAD(P)-bd_dom_sf"/>
</dbReference>
<dbReference type="PANTHER" id="PTHR43818">
    <property type="entry name" value="BCDNA.GH03377"/>
    <property type="match status" value="1"/>
</dbReference>
<dbReference type="SUPFAM" id="SSF55347">
    <property type="entry name" value="Glyceraldehyde-3-phosphate dehydrogenase-like, C-terminal domain"/>
    <property type="match status" value="1"/>
</dbReference>
<dbReference type="EMBL" id="BARU01000280">
    <property type="protein sequence ID" value="GAH29870.1"/>
    <property type="molecule type" value="Genomic_DNA"/>
</dbReference>
<comment type="caution">
    <text evidence="4">The sequence shown here is derived from an EMBL/GenBank/DDBJ whole genome shotgun (WGS) entry which is preliminary data.</text>
</comment>
<feature type="domain" description="Gfo/Idh/MocA-like oxidoreductase N-terminal" evidence="2">
    <location>
        <begin position="5"/>
        <end position="130"/>
    </location>
</feature>
<name>X1FBD9_9ZZZZ</name>
<dbReference type="Gene3D" id="3.40.50.720">
    <property type="entry name" value="NAD(P)-binding Rossmann-like Domain"/>
    <property type="match status" value="1"/>
</dbReference>
<dbReference type="InterPro" id="IPR055170">
    <property type="entry name" value="GFO_IDH_MocA-like_dom"/>
</dbReference>
<accession>X1FBD9</accession>
<dbReference type="GO" id="GO:0000166">
    <property type="term" value="F:nucleotide binding"/>
    <property type="evidence" value="ECO:0007669"/>
    <property type="project" value="InterPro"/>
</dbReference>
<keyword evidence="1" id="KW-0560">Oxidoreductase</keyword>
<dbReference type="SUPFAM" id="SSF51735">
    <property type="entry name" value="NAD(P)-binding Rossmann-fold domains"/>
    <property type="match status" value="1"/>
</dbReference>
<evidence type="ECO:0000259" key="2">
    <source>
        <dbReference type="Pfam" id="PF01408"/>
    </source>
</evidence>
<dbReference type="GO" id="GO:0016491">
    <property type="term" value="F:oxidoreductase activity"/>
    <property type="evidence" value="ECO:0007669"/>
    <property type="project" value="UniProtKB-KW"/>
</dbReference>
<evidence type="ECO:0000259" key="3">
    <source>
        <dbReference type="Pfam" id="PF22725"/>
    </source>
</evidence>
<dbReference type="InterPro" id="IPR000683">
    <property type="entry name" value="Gfo/Idh/MocA-like_OxRdtase_N"/>
</dbReference>
<evidence type="ECO:0000313" key="4">
    <source>
        <dbReference type="EMBL" id="GAH29870.1"/>
    </source>
</evidence>
<evidence type="ECO:0000256" key="1">
    <source>
        <dbReference type="ARBA" id="ARBA00023002"/>
    </source>
</evidence>
<proteinExistence type="predicted"/>
<reference evidence="4" key="1">
    <citation type="journal article" date="2014" name="Front. Microbiol.">
        <title>High frequency of phylogenetically diverse reductive dehalogenase-homologous genes in deep subseafloor sedimentary metagenomes.</title>
        <authorList>
            <person name="Kawai M."/>
            <person name="Futagami T."/>
            <person name="Toyoda A."/>
            <person name="Takaki Y."/>
            <person name="Nishi S."/>
            <person name="Hori S."/>
            <person name="Arai W."/>
            <person name="Tsubouchi T."/>
            <person name="Morono Y."/>
            <person name="Uchiyama I."/>
            <person name="Ito T."/>
            <person name="Fujiyama A."/>
            <person name="Inagaki F."/>
            <person name="Takami H."/>
        </authorList>
    </citation>
    <scope>NUCLEOTIDE SEQUENCE</scope>
    <source>
        <strain evidence="4">Expedition CK06-06</strain>
    </source>
</reference>